<dbReference type="PROSITE" id="PS50188">
    <property type="entry name" value="B302_SPRY"/>
    <property type="match status" value="1"/>
</dbReference>
<dbReference type="Pfam" id="PF00643">
    <property type="entry name" value="zf-B_box"/>
    <property type="match status" value="1"/>
</dbReference>
<evidence type="ECO:0000259" key="7">
    <source>
        <dbReference type="PROSITE" id="PS50188"/>
    </source>
</evidence>
<keyword evidence="2 4" id="KW-0863">Zinc-finger</keyword>
<keyword evidence="1" id="KW-0479">Metal-binding</keyword>
<dbReference type="Gene3D" id="2.60.120.920">
    <property type="match status" value="1"/>
</dbReference>
<dbReference type="SMART" id="SM00589">
    <property type="entry name" value="PRY"/>
    <property type="match status" value="1"/>
</dbReference>
<dbReference type="InterPro" id="IPR013320">
    <property type="entry name" value="ConA-like_dom_sf"/>
</dbReference>
<dbReference type="InterPro" id="IPR003879">
    <property type="entry name" value="Butyrophylin_SPRY"/>
</dbReference>
<dbReference type="PROSITE" id="PS00518">
    <property type="entry name" value="ZF_RING_1"/>
    <property type="match status" value="1"/>
</dbReference>
<dbReference type="InterPro" id="IPR043136">
    <property type="entry name" value="B30.2/SPRY_sf"/>
</dbReference>
<dbReference type="FunFam" id="2.60.120.920:FF:000004">
    <property type="entry name" value="Butyrophilin subfamily 1 member A1"/>
    <property type="match status" value="1"/>
</dbReference>
<dbReference type="InterPro" id="IPR006574">
    <property type="entry name" value="PRY"/>
</dbReference>
<evidence type="ECO:0000313" key="8">
    <source>
        <dbReference type="EMBL" id="KAA8585228.1"/>
    </source>
</evidence>
<keyword evidence="9" id="KW-1185">Reference proteome</keyword>
<dbReference type="SMART" id="SM00449">
    <property type="entry name" value="SPRY"/>
    <property type="match status" value="1"/>
</dbReference>
<dbReference type="EMBL" id="VOFY01000015">
    <property type="protein sequence ID" value="KAA8585228.1"/>
    <property type="molecule type" value="Genomic_DNA"/>
</dbReference>
<evidence type="ECO:0000259" key="6">
    <source>
        <dbReference type="PROSITE" id="PS50119"/>
    </source>
</evidence>
<dbReference type="Pfam" id="PF15227">
    <property type="entry name" value="zf-C3HC4_4"/>
    <property type="match status" value="1"/>
</dbReference>
<accession>A0A5J5CSA2</accession>
<dbReference type="PROSITE" id="PS50089">
    <property type="entry name" value="ZF_RING_2"/>
    <property type="match status" value="1"/>
</dbReference>
<dbReference type="GO" id="GO:0008270">
    <property type="term" value="F:zinc ion binding"/>
    <property type="evidence" value="ECO:0007669"/>
    <property type="project" value="UniProtKB-KW"/>
</dbReference>
<dbReference type="InterPro" id="IPR003877">
    <property type="entry name" value="SPRY_dom"/>
</dbReference>
<evidence type="ECO:0000256" key="3">
    <source>
        <dbReference type="ARBA" id="ARBA00022833"/>
    </source>
</evidence>
<dbReference type="SUPFAM" id="SSF57845">
    <property type="entry name" value="B-box zinc-binding domain"/>
    <property type="match status" value="1"/>
</dbReference>
<dbReference type="Pfam" id="PF00622">
    <property type="entry name" value="SPRY"/>
    <property type="match status" value="1"/>
</dbReference>
<evidence type="ECO:0000259" key="5">
    <source>
        <dbReference type="PROSITE" id="PS50089"/>
    </source>
</evidence>
<dbReference type="PANTHER" id="PTHR24103">
    <property type="entry name" value="E3 UBIQUITIN-PROTEIN LIGASE TRIM"/>
    <property type="match status" value="1"/>
</dbReference>
<dbReference type="CDD" id="cd12893">
    <property type="entry name" value="SPRY_PRY_TRIM35"/>
    <property type="match status" value="1"/>
</dbReference>
<feature type="domain" description="B30.2/SPRY" evidence="7">
    <location>
        <begin position="220"/>
        <end position="412"/>
    </location>
</feature>
<keyword evidence="3" id="KW-0862">Zinc</keyword>
<dbReference type="InterPro" id="IPR001870">
    <property type="entry name" value="B30.2/SPRY"/>
</dbReference>
<evidence type="ECO:0000256" key="2">
    <source>
        <dbReference type="ARBA" id="ARBA00022771"/>
    </source>
</evidence>
<feature type="domain" description="RING-type" evidence="5">
    <location>
        <begin position="14"/>
        <end position="56"/>
    </location>
</feature>
<dbReference type="Gene3D" id="3.30.40.10">
    <property type="entry name" value="Zinc/RING finger domain, C3HC4 (zinc finger)"/>
    <property type="match status" value="1"/>
</dbReference>
<organism evidence="8 9">
    <name type="scientific">Etheostoma spectabile</name>
    <name type="common">orangethroat darter</name>
    <dbReference type="NCBI Taxonomy" id="54343"/>
    <lineage>
        <taxon>Eukaryota</taxon>
        <taxon>Metazoa</taxon>
        <taxon>Chordata</taxon>
        <taxon>Craniata</taxon>
        <taxon>Vertebrata</taxon>
        <taxon>Euteleostomi</taxon>
        <taxon>Actinopterygii</taxon>
        <taxon>Neopterygii</taxon>
        <taxon>Teleostei</taxon>
        <taxon>Neoteleostei</taxon>
        <taxon>Acanthomorphata</taxon>
        <taxon>Eupercaria</taxon>
        <taxon>Perciformes</taxon>
        <taxon>Percoidei</taxon>
        <taxon>Percidae</taxon>
        <taxon>Etheostomatinae</taxon>
        <taxon>Etheostoma</taxon>
    </lineage>
</organism>
<dbReference type="InterPro" id="IPR000315">
    <property type="entry name" value="Znf_B-box"/>
</dbReference>
<evidence type="ECO:0000313" key="9">
    <source>
        <dbReference type="Proteomes" id="UP000327493"/>
    </source>
</evidence>
<dbReference type="SMART" id="SM00184">
    <property type="entry name" value="RING"/>
    <property type="match status" value="1"/>
</dbReference>
<gene>
    <name evidence="8" type="ORF">FQN60_003922</name>
</gene>
<evidence type="ECO:0000256" key="1">
    <source>
        <dbReference type="ARBA" id="ARBA00022723"/>
    </source>
</evidence>
<name>A0A5J5CSA2_9PERO</name>
<comment type="caution">
    <text evidence="8">The sequence shown here is derived from an EMBL/GenBank/DDBJ whole genome shotgun (WGS) entry which is preliminary data.</text>
</comment>
<dbReference type="PROSITE" id="PS50119">
    <property type="entry name" value="ZF_BBOX"/>
    <property type="match status" value="1"/>
</dbReference>
<dbReference type="Pfam" id="PF13765">
    <property type="entry name" value="PRY"/>
    <property type="match status" value="1"/>
</dbReference>
<dbReference type="InterPro" id="IPR013083">
    <property type="entry name" value="Znf_RING/FYVE/PHD"/>
</dbReference>
<feature type="domain" description="B box-type" evidence="6">
    <location>
        <begin position="85"/>
        <end position="126"/>
    </location>
</feature>
<dbReference type="PRINTS" id="PR01407">
    <property type="entry name" value="BUTYPHLNCDUF"/>
</dbReference>
<dbReference type="InterPro" id="IPR001841">
    <property type="entry name" value="Znf_RING"/>
</dbReference>
<dbReference type="SUPFAM" id="SSF49899">
    <property type="entry name" value="Concanavalin A-like lectins/glucanases"/>
    <property type="match status" value="1"/>
</dbReference>
<reference evidence="8 9" key="1">
    <citation type="submission" date="2019-08" db="EMBL/GenBank/DDBJ databases">
        <title>A chromosome-level genome assembly, high-density linkage maps, and genome scans reveal the genomic architecture of hybrid incompatibilities underlying speciation via character displacement in darters (Percidae: Etheostominae).</title>
        <authorList>
            <person name="Moran R.L."/>
            <person name="Catchen J.M."/>
            <person name="Fuller R.C."/>
        </authorList>
    </citation>
    <scope>NUCLEOTIDE SEQUENCE [LARGE SCALE GENOMIC DNA]</scope>
    <source>
        <strain evidence="8">EspeVRDwgs_2016</strain>
        <tissue evidence="8">Muscle</tissue>
    </source>
</reference>
<dbReference type="InterPro" id="IPR050143">
    <property type="entry name" value="TRIM/RBCC"/>
</dbReference>
<sequence length="416" mass="46982">MATTRPHLEDDLSCPICGHILSQPVGLNCRHRFCKACLRDSWETQGSEDSHYCPLCWRRASMDQVVVSSVLEKSCESFKQDRSKNDPEACKQHGEKLTLFCLEDLEPICGICGKAAAHIGHRLYPIGEGAHDCKLTGNAAMEEYVAAESPTLCDSWAICQTDLEELKSALLPLKEKLQLYKKAKMACEEMAQHVKNYKETISRTWRPSFEPQMTAGSLIDVAKHLGSLKYKVWEKMKNPVILDPNTAASCFILSEDLTVVQNSTQIFKLPDNPERFDISAEMLAAESYTSGRHSWDVEVKENTYWVVGVASESINRKGKHVLTPAEGFWTIRFRNGEHKACTAPWEPLNMTTKPEVIRIVLDMDRGKVTFYNPGERTPLYTFKDIITPSAFPYFCSACKEHPLKILPTRILLSTDN</sequence>
<protein>
    <submittedName>
        <fullName evidence="8">Uncharacterized protein</fullName>
    </submittedName>
</protein>
<dbReference type="SUPFAM" id="SSF57850">
    <property type="entry name" value="RING/U-box"/>
    <property type="match status" value="1"/>
</dbReference>
<evidence type="ECO:0000256" key="4">
    <source>
        <dbReference type="PROSITE-ProRule" id="PRU00024"/>
    </source>
</evidence>
<dbReference type="SMART" id="SM00336">
    <property type="entry name" value="BBOX"/>
    <property type="match status" value="1"/>
</dbReference>
<dbReference type="Proteomes" id="UP000327493">
    <property type="component" value="Chromosome 15"/>
</dbReference>
<dbReference type="InterPro" id="IPR017907">
    <property type="entry name" value="Znf_RING_CS"/>
</dbReference>
<proteinExistence type="predicted"/>
<dbReference type="Gene3D" id="3.30.160.60">
    <property type="entry name" value="Classic Zinc Finger"/>
    <property type="match status" value="1"/>
</dbReference>
<dbReference type="AlphaFoldDB" id="A0A5J5CSA2"/>